<protein>
    <recommendedName>
        <fullName evidence="1">(S)-ureidoglycine aminohydrolase cupin domain-containing protein</fullName>
    </recommendedName>
</protein>
<dbReference type="EMBL" id="PJOS01000078">
    <property type="protein sequence ID" value="PKT69314.1"/>
    <property type="molecule type" value="Genomic_DNA"/>
</dbReference>
<comment type="caution">
    <text evidence="2">The sequence shown here is derived from an EMBL/GenBank/DDBJ whole genome shotgun (WGS) entry which is preliminary data.</text>
</comment>
<proteinExistence type="predicted"/>
<evidence type="ECO:0000313" key="3">
    <source>
        <dbReference type="Proteomes" id="UP000236178"/>
    </source>
</evidence>
<dbReference type="OrthoDB" id="9799053at2"/>
<dbReference type="SUPFAM" id="SSF51182">
    <property type="entry name" value="RmlC-like cupins"/>
    <property type="match status" value="1"/>
</dbReference>
<gene>
    <name evidence="2" type="ORF">CW362_30140</name>
</gene>
<keyword evidence="3" id="KW-1185">Reference proteome</keyword>
<evidence type="ECO:0000259" key="1">
    <source>
        <dbReference type="Pfam" id="PF05899"/>
    </source>
</evidence>
<reference evidence="2 3" key="1">
    <citation type="submission" date="2017-12" db="EMBL/GenBank/DDBJ databases">
        <title>Streptomyces populusis sp. nov., a novel endophytic actinobacterium isolated from stems of Populus adenopoda Maxim.</title>
        <authorList>
            <person name="Wang Z."/>
        </authorList>
    </citation>
    <scope>NUCLEOTIDE SEQUENCE [LARGE SCALE GENOMIC DNA]</scope>
    <source>
        <strain evidence="2 3">A249</strain>
    </source>
</reference>
<dbReference type="PANTHER" id="PTHR40943:SF1">
    <property type="entry name" value="CYTOPLASMIC PROTEIN"/>
    <property type="match status" value="1"/>
</dbReference>
<dbReference type="PANTHER" id="PTHR40943">
    <property type="entry name" value="CYTOPLASMIC PROTEIN-RELATED"/>
    <property type="match status" value="1"/>
</dbReference>
<dbReference type="Gene3D" id="2.60.120.10">
    <property type="entry name" value="Jelly Rolls"/>
    <property type="match status" value="1"/>
</dbReference>
<feature type="domain" description="(S)-ureidoglycine aminohydrolase cupin" evidence="1">
    <location>
        <begin position="42"/>
        <end position="114"/>
    </location>
</feature>
<dbReference type="InterPro" id="IPR011051">
    <property type="entry name" value="RmlC_Cupin_sf"/>
</dbReference>
<name>A0A2I0SHA2_9ACTN</name>
<accession>A0A2I0SHA2</accession>
<dbReference type="RefSeq" id="WP_103552778.1">
    <property type="nucleotide sequence ID" value="NZ_JBHJSK010000044.1"/>
</dbReference>
<sequence>MTTAAVPFSVRAEHVELVRDTRFPGEVLAGDPVMSTAVLWASPDRKVVRGVWNCEPGRFTWEFPRNETLVVVRGSARVQVEGGPELTLSPGDMAAFRAGDRTVWEVTESLRKVFFIDSEN</sequence>
<organism evidence="2 3">
    <name type="scientific">Streptomyces populi</name>
    <dbReference type="NCBI Taxonomy" id="2058924"/>
    <lineage>
        <taxon>Bacteria</taxon>
        <taxon>Bacillati</taxon>
        <taxon>Actinomycetota</taxon>
        <taxon>Actinomycetes</taxon>
        <taxon>Kitasatosporales</taxon>
        <taxon>Streptomycetaceae</taxon>
        <taxon>Streptomyces</taxon>
    </lineage>
</organism>
<dbReference type="AlphaFoldDB" id="A0A2I0SHA2"/>
<evidence type="ECO:0000313" key="2">
    <source>
        <dbReference type="EMBL" id="PKT69314.1"/>
    </source>
</evidence>
<dbReference type="InterPro" id="IPR008579">
    <property type="entry name" value="UGlyAH_Cupin_dom"/>
</dbReference>
<dbReference type="Pfam" id="PF05899">
    <property type="entry name" value="Cupin_3"/>
    <property type="match status" value="1"/>
</dbReference>
<dbReference type="Proteomes" id="UP000236178">
    <property type="component" value="Unassembled WGS sequence"/>
</dbReference>
<dbReference type="InterPro" id="IPR014710">
    <property type="entry name" value="RmlC-like_jellyroll"/>
</dbReference>